<dbReference type="Pfam" id="PF00107">
    <property type="entry name" value="ADH_zinc_N"/>
    <property type="match status" value="1"/>
</dbReference>
<dbReference type="InterPro" id="IPR045306">
    <property type="entry name" value="SDH-like"/>
</dbReference>
<dbReference type="SMART" id="SM00829">
    <property type="entry name" value="PKS_ER"/>
    <property type="match status" value="1"/>
</dbReference>
<dbReference type="AlphaFoldDB" id="A0A0C7KKS4"/>
<dbReference type="Pfam" id="PF08240">
    <property type="entry name" value="ADH_N"/>
    <property type="match status" value="1"/>
</dbReference>
<sequence>MAPIENPAIVLRKVGEIDLEVRPVPFIEEPHYVKIAIKATGICGSDIHYYRTGAIGKYVVKSPMVLGHESSGEVVEIGAAVTRVKVGDRVAIEPGVPSRYSDETKEGRYNLCPCMAFAATPPIDGTLLKYYLSPEDFLVKLPGNVSYEEGAAAEPLSVGVHSNKLAEVKFGSKVVVFGAGPIGLLTGAVARAFGASDVIFVDIFDNKLDRARKFGATQVLNSSKLSKASQVQELANKIKEVLGGVLADVVFECSGVDSCIDASVKTVKVGGTMVQIGMGQNYVSFPIAEVSGKEMKLIGCFRYNFGDYRDAVNLIASGKVNVKAMITHRFKFEDAKKAYDFNIAHPGEVVKTIIFGPE</sequence>
<comment type="similarity">
    <text evidence="2 7">Belongs to the zinc-containing alcohol dehydrogenase family.</text>
</comment>
<dbReference type="InterPro" id="IPR011032">
    <property type="entry name" value="GroES-like_sf"/>
</dbReference>
<dbReference type="FunFam" id="3.40.50.720:FF:000068">
    <property type="entry name" value="Sorbitol dehydrogenase"/>
    <property type="match status" value="1"/>
</dbReference>
<dbReference type="PROSITE" id="PS00059">
    <property type="entry name" value="ADH_ZINC"/>
    <property type="match status" value="1"/>
</dbReference>
<dbReference type="InterPro" id="IPR002328">
    <property type="entry name" value="ADH_Zn_CS"/>
</dbReference>
<accession>A0A0C7KKS4</accession>
<evidence type="ECO:0000256" key="1">
    <source>
        <dbReference type="ARBA" id="ARBA00001947"/>
    </source>
</evidence>
<dbReference type="SUPFAM" id="SSF51735">
    <property type="entry name" value="NAD(P)-binding Rossmann-fold domains"/>
    <property type="match status" value="1"/>
</dbReference>
<dbReference type="PANTHER" id="PTHR43161">
    <property type="entry name" value="SORBITOL DEHYDROGENASE"/>
    <property type="match status" value="1"/>
</dbReference>
<evidence type="ECO:0000259" key="8">
    <source>
        <dbReference type="SMART" id="SM00829"/>
    </source>
</evidence>
<dbReference type="Gene3D" id="3.90.180.10">
    <property type="entry name" value="Medium-chain alcohol dehydrogenases, catalytic domain"/>
    <property type="match status" value="1"/>
</dbReference>
<evidence type="ECO:0000256" key="6">
    <source>
        <dbReference type="ARBA" id="ARBA00023027"/>
    </source>
</evidence>
<keyword evidence="3 7" id="KW-0479">Metal-binding</keyword>
<evidence type="ECO:0000256" key="3">
    <source>
        <dbReference type="ARBA" id="ARBA00022723"/>
    </source>
</evidence>
<reference evidence="9" key="1">
    <citation type="journal article" date="2015" name="Mol. Biol. Evol.">
        <title>Evolutionary Advantage Conferred by an Eukaryote-to-Eukaryote Gene Transfer Event in Wine Yeasts.</title>
        <authorList>
            <person name="Marsit S."/>
            <person name="Mena A."/>
            <person name="Bigey F."/>
            <person name="Sauvage F.X."/>
            <person name="Couloux A."/>
            <person name="Guy J."/>
            <person name="Legras J.L."/>
            <person name="Barrio E."/>
            <person name="Dequin S."/>
            <person name="Galeote V."/>
        </authorList>
    </citation>
    <scope>NUCLEOTIDE SEQUENCE</scope>
    <source>
        <strain evidence="9">Type strain: CLIB 830</strain>
    </source>
</reference>
<comment type="cofactor">
    <cofactor evidence="1 7">
        <name>Zn(2+)</name>
        <dbReference type="ChEBI" id="CHEBI:29105"/>
    </cofactor>
</comment>
<evidence type="ECO:0000256" key="7">
    <source>
        <dbReference type="RuleBase" id="RU361277"/>
    </source>
</evidence>
<dbReference type="CDD" id="cd05285">
    <property type="entry name" value="sorbitol_DH"/>
    <property type="match status" value="1"/>
</dbReference>
<keyword evidence="4 7" id="KW-0862">Zinc</keyword>
<dbReference type="GO" id="GO:0006062">
    <property type="term" value="P:sorbitol catabolic process"/>
    <property type="evidence" value="ECO:0007669"/>
    <property type="project" value="TreeGrafter"/>
</dbReference>
<dbReference type="PANTHER" id="PTHR43161:SF9">
    <property type="entry name" value="SORBITOL DEHYDROGENASE"/>
    <property type="match status" value="1"/>
</dbReference>
<dbReference type="GO" id="GO:0003939">
    <property type="term" value="F:L-iditol 2-dehydrogenase (NAD+) activity"/>
    <property type="evidence" value="ECO:0007669"/>
    <property type="project" value="TreeGrafter"/>
</dbReference>
<dbReference type="SUPFAM" id="SSF50129">
    <property type="entry name" value="GroES-like"/>
    <property type="match status" value="1"/>
</dbReference>
<evidence type="ECO:0000256" key="2">
    <source>
        <dbReference type="ARBA" id="ARBA00008072"/>
    </source>
</evidence>
<evidence type="ECO:0000256" key="5">
    <source>
        <dbReference type="ARBA" id="ARBA00023002"/>
    </source>
</evidence>
<dbReference type="InterPro" id="IPR036291">
    <property type="entry name" value="NAD(P)-bd_dom_sf"/>
</dbReference>
<dbReference type="GO" id="GO:0008270">
    <property type="term" value="F:zinc ion binding"/>
    <property type="evidence" value="ECO:0007669"/>
    <property type="project" value="InterPro"/>
</dbReference>
<organism evidence="9">
    <name type="scientific">Torulaspora microellipsoides</name>
    <dbReference type="NCBI Taxonomy" id="1136883"/>
    <lineage>
        <taxon>Eukaryota</taxon>
        <taxon>Fungi</taxon>
        <taxon>Dikarya</taxon>
        <taxon>Ascomycota</taxon>
        <taxon>Saccharomycotina</taxon>
        <taxon>Saccharomycetes</taxon>
        <taxon>Saccharomycetales</taxon>
        <taxon>Saccharomycetaceae</taxon>
        <taxon>Torulaspora</taxon>
    </lineage>
</organism>
<feature type="domain" description="Enoyl reductase (ER)" evidence="8">
    <location>
        <begin position="15"/>
        <end position="354"/>
    </location>
</feature>
<gene>
    <name evidence="9" type="primary">SOR1</name>
</gene>
<proteinExistence type="inferred from homology"/>
<dbReference type="InterPro" id="IPR020843">
    <property type="entry name" value="ER"/>
</dbReference>
<dbReference type="Gene3D" id="3.40.50.720">
    <property type="entry name" value="NAD(P)-binding Rossmann-like Domain"/>
    <property type="match status" value="1"/>
</dbReference>
<evidence type="ECO:0000313" key="9">
    <source>
        <dbReference type="EMBL" id="CEP25287.1"/>
    </source>
</evidence>
<name>A0A0C7KKS4_9SACH</name>
<protein>
    <submittedName>
        <fullName evidence="9">L-iditol 2-dehydrogenase</fullName>
    </submittedName>
</protein>
<evidence type="ECO:0000256" key="4">
    <source>
        <dbReference type="ARBA" id="ARBA00022833"/>
    </source>
</evidence>
<dbReference type="EMBL" id="LN811465">
    <property type="protein sequence ID" value="CEP25287.1"/>
    <property type="molecule type" value="Genomic_DNA"/>
</dbReference>
<dbReference type="InterPro" id="IPR013154">
    <property type="entry name" value="ADH-like_N"/>
</dbReference>
<keyword evidence="6" id="KW-0520">NAD</keyword>
<dbReference type="InterPro" id="IPR013149">
    <property type="entry name" value="ADH-like_C"/>
</dbReference>
<keyword evidence="5" id="KW-0560">Oxidoreductase</keyword>